<gene>
    <name evidence="2" type="ORF">D7S89_05875</name>
</gene>
<protein>
    <submittedName>
        <fullName evidence="2">Transferase</fullName>
    </submittedName>
</protein>
<accession>A0A494XJ66</accession>
<dbReference type="AlphaFoldDB" id="A0A494XJ66"/>
<keyword evidence="2" id="KW-0808">Transferase</keyword>
<dbReference type="InterPro" id="IPR050179">
    <property type="entry name" value="Trans_hexapeptide_repeat"/>
</dbReference>
<comment type="caution">
    <text evidence="2">The sequence shown here is derived from an EMBL/GenBank/DDBJ whole genome shotgun (WGS) entry which is preliminary data.</text>
</comment>
<dbReference type="OrthoDB" id="9815592at2"/>
<comment type="similarity">
    <text evidence="1">Belongs to the transferase hexapeptide repeat family.</text>
</comment>
<dbReference type="Pfam" id="PF00132">
    <property type="entry name" value="Hexapep"/>
    <property type="match status" value="2"/>
</dbReference>
<dbReference type="Proteomes" id="UP000280434">
    <property type="component" value="Unassembled WGS sequence"/>
</dbReference>
<dbReference type="PANTHER" id="PTHR43300">
    <property type="entry name" value="ACETYLTRANSFERASE"/>
    <property type="match status" value="1"/>
</dbReference>
<evidence type="ECO:0000313" key="2">
    <source>
        <dbReference type="EMBL" id="RKP50628.1"/>
    </source>
</evidence>
<sequence length="243" mass="25502">MRDIHPTAIVSEKAVIGENVRIGPYAVIGEVEIGDGTIIHPHVVVSDGVRLGRGVEIFPGAFVGKEPKGAGATARLPQFDRFVDIGDECSIGPHAVVFYDVKIGANTLLGDGASIREKCRIGSRCIVSRYVTINYDTTVGDRVKIMDNTHITGNARLEDDVFVSTMVGTANDNQIRAGFGEHITGPIIERSAFIGAGATLLPGTRIGAHAIVASGSVVTKDVGEGTLVAGIPARFVRSAKSDA</sequence>
<name>A0A494XJ66_9BURK</name>
<keyword evidence="3" id="KW-1185">Reference proteome</keyword>
<dbReference type="RefSeq" id="WP_121276571.1">
    <property type="nucleotide sequence ID" value="NZ_RBZV01000002.1"/>
</dbReference>
<dbReference type="EMBL" id="RBZV01000002">
    <property type="protein sequence ID" value="RKP50628.1"/>
    <property type="molecule type" value="Genomic_DNA"/>
</dbReference>
<reference evidence="2 3" key="1">
    <citation type="submission" date="2018-10" db="EMBL/GenBank/DDBJ databases">
        <title>Paraburkholderia sp. 7MK8-2, isolated from soil.</title>
        <authorList>
            <person name="Gao Z.-H."/>
            <person name="Qiu L.-H."/>
        </authorList>
    </citation>
    <scope>NUCLEOTIDE SEQUENCE [LARGE SCALE GENOMIC DNA]</scope>
    <source>
        <strain evidence="2 3">7MK8-2</strain>
    </source>
</reference>
<evidence type="ECO:0000256" key="1">
    <source>
        <dbReference type="ARBA" id="ARBA00007274"/>
    </source>
</evidence>
<dbReference type="SUPFAM" id="SSF51161">
    <property type="entry name" value="Trimeric LpxA-like enzymes"/>
    <property type="match status" value="1"/>
</dbReference>
<dbReference type="PANTHER" id="PTHR43300:SF4">
    <property type="entry name" value="ACYL-[ACYL-CARRIER-PROTEIN]--UDP-N-ACETYLGLUCOSAMINE O-ACYLTRANSFERASE"/>
    <property type="match status" value="1"/>
</dbReference>
<dbReference type="InterPro" id="IPR001451">
    <property type="entry name" value="Hexapep"/>
</dbReference>
<evidence type="ECO:0000313" key="3">
    <source>
        <dbReference type="Proteomes" id="UP000280434"/>
    </source>
</evidence>
<dbReference type="InterPro" id="IPR011004">
    <property type="entry name" value="Trimer_LpxA-like_sf"/>
</dbReference>
<dbReference type="Gene3D" id="2.160.10.10">
    <property type="entry name" value="Hexapeptide repeat proteins"/>
    <property type="match status" value="3"/>
</dbReference>
<proteinExistence type="inferred from homology"/>
<organism evidence="2 3">
    <name type="scientific">Trinickia fusca</name>
    <dbReference type="NCBI Taxonomy" id="2419777"/>
    <lineage>
        <taxon>Bacteria</taxon>
        <taxon>Pseudomonadati</taxon>
        <taxon>Pseudomonadota</taxon>
        <taxon>Betaproteobacteria</taxon>
        <taxon>Burkholderiales</taxon>
        <taxon>Burkholderiaceae</taxon>
        <taxon>Trinickia</taxon>
    </lineage>
</organism>
<dbReference type="GO" id="GO:0016740">
    <property type="term" value="F:transferase activity"/>
    <property type="evidence" value="ECO:0007669"/>
    <property type="project" value="UniProtKB-KW"/>
</dbReference>